<sequence length="81" mass="9108">MMAAPHAIHEEFPDDADIIHELKLSDAHFAKLLDDYDSLNDEVAAAETFVKPTDQDHETEIRRRRVLLKDQIAQAIAAAKA</sequence>
<reference evidence="1 2" key="1">
    <citation type="journal article" date="2017" name="Nat. Commun.">
        <title>In situ click chemistry generation of cyclooxygenase-2 inhibitors.</title>
        <authorList>
            <person name="Bhardwaj A."/>
            <person name="Kaur J."/>
            <person name="Wuest M."/>
            <person name="Wuest F."/>
        </authorList>
    </citation>
    <scope>NUCLEOTIDE SEQUENCE [LARGE SCALE GENOMIC DNA]</scope>
    <source>
        <strain evidence="1">S2_012_000_R3_94</strain>
    </source>
</reference>
<protein>
    <submittedName>
        <fullName evidence="1">DUF465 domain-containing protein</fullName>
    </submittedName>
</protein>
<evidence type="ECO:0000313" key="1">
    <source>
        <dbReference type="EMBL" id="TKW68324.1"/>
    </source>
</evidence>
<organism evidence="1 2">
    <name type="scientific">Paracoccus denitrificans</name>
    <dbReference type="NCBI Taxonomy" id="266"/>
    <lineage>
        <taxon>Bacteria</taxon>
        <taxon>Pseudomonadati</taxon>
        <taxon>Pseudomonadota</taxon>
        <taxon>Alphaproteobacteria</taxon>
        <taxon>Rhodobacterales</taxon>
        <taxon>Paracoccaceae</taxon>
        <taxon>Paracoccus</taxon>
    </lineage>
</organism>
<dbReference type="EMBL" id="VAFL01000002">
    <property type="protein sequence ID" value="TKW68324.1"/>
    <property type="molecule type" value="Genomic_DNA"/>
</dbReference>
<evidence type="ECO:0000313" key="2">
    <source>
        <dbReference type="Proteomes" id="UP000315344"/>
    </source>
</evidence>
<comment type="caution">
    <text evidence="1">The sequence shown here is derived from an EMBL/GenBank/DDBJ whole genome shotgun (WGS) entry which is preliminary data.</text>
</comment>
<accession>A0A533ICM6</accession>
<name>A0A533ICM6_PARDE</name>
<proteinExistence type="predicted"/>
<dbReference type="AlphaFoldDB" id="A0A533ICM6"/>
<dbReference type="Proteomes" id="UP000315344">
    <property type="component" value="Unassembled WGS sequence"/>
</dbReference>
<dbReference type="Pfam" id="PF04325">
    <property type="entry name" value="DUF465"/>
    <property type="match status" value="1"/>
</dbReference>
<dbReference type="InterPro" id="IPR038444">
    <property type="entry name" value="DUF465_sf"/>
</dbReference>
<dbReference type="InterPro" id="IPR007420">
    <property type="entry name" value="DUF465"/>
</dbReference>
<gene>
    <name evidence="1" type="ORF">DI616_02595</name>
</gene>
<dbReference type="Gene3D" id="6.10.280.50">
    <property type="match status" value="1"/>
</dbReference>